<dbReference type="HOGENOM" id="CLU_072175_0_0_1"/>
<feature type="domain" description="FP protein C-terminal" evidence="1">
    <location>
        <begin position="218"/>
        <end position="268"/>
    </location>
</feature>
<dbReference type="Gene3D" id="1.20.1170.10">
    <property type="match status" value="1"/>
</dbReference>
<evidence type="ECO:0000259" key="1">
    <source>
        <dbReference type="Pfam" id="PF25298"/>
    </source>
</evidence>
<sequence>MDKQDTIEQRSAVGTVGGECVGGGGIDATALILSRLEQGFNNIVSELSSVKSELKCVKSESQNVSSSLNAFKNEIKASVESLKNNLHKTNKKLLSLHKELNELKAQLMKLQTSFNYTQQFVHYDGLRILNVPYKPDENILEIIKQIAGLIDYNLDVSSIKSVFRIKGRASEYSSPIILKFFNALLKTQFINFFKKKGSVNLGTQENPILIKIFEEMSPSNYFLYKKARELKVQNLVKYVWFRGGRVLIRKEENTPAITINSFSDIVSLKGLPGQAEEVLFSDEFEDVETDVSSQTSKMSLDGRKKRRRRQVDNKAGPIDVFLRPCSPSLDRLK</sequence>
<dbReference type="OMA" id="KIKPNFH"/>
<dbReference type="EnsemblMetazoa" id="RPRC007038-RA">
    <property type="protein sequence ID" value="RPRC007038-PA"/>
    <property type="gene ID" value="RPRC007038"/>
</dbReference>
<name>T1HSL8_RHOPR</name>
<dbReference type="SUPFAM" id="SSF58100">
    <property type="entry name" value="Bacterial hemolysins"/>
    <property type="match status" value="1"/>
</dbReference>
<reference evidence="2" key="1">
    <citation type="submission" date="2015-05" db="UniProtKB">
        <authorList>
            <consortium name="EnsemblMetazoa"/>
        </authorList>
    </citation>
    <scope>IDENTIFICATION</scope>
</reference>
<dbReference type="VEuPathDB" id="VectorBase:RPRC007038"/>
<accession>T1HSL8</accession>
<proteinExistence type="predicted"/>
<keyword evidence="3" id="KW-1185">Reference proteome</keyword>
<dbReference type="InParanoid" id="T1HSL8"/>
<protein>
    <recommendedName>
        <fullName evidence="1">FP protein C-terminal domain-containing protein</fullName>
    </recommendedName>
</protein>
<evidence type="ECO:0000313" key="3">
    <source>
        <dbReference type="Proteomes" id="UP000015103"/>
    </source>
</evidence>
<dbReference type="Pfam" id="PF25298">
    <property type="entry name" value="Baculo_FP_2nd"/>
    <property type="match status" value="1"/>
</dbReference>
<organism evidence="2 3">
    <name type="scientific">Rhodnius prolixus</name>
    <name type="common">Triatomid bug</name>
    <dbReference type="NCBI Taxonomy" id="13249"/>
    <lineage>
        <taxon>Eukaryota</taxon>
        <taxon>Metazoa</taxon>
        <taxon>Ecdysozoa</taxon>
        <taxon>Arthropoda</taxon>
        <taxon>Hexapoda</taxon>
        <taxon>Insecta</taxon>
        <taxon>Pterygota</taxon>
        <taxon>Neoptera</taxon>
        <taxon>Paraneoptera</taxon>
        <taxon>Hemiptera</taxon>
        <taxon>Heteroptera</taxon>
        <taxon>Panheteroptera</taxon>
        <taxon>Cimicomorpha</taxon>
        <taxon>Reduviidae</taxon>
        <taxon>Triatominae</taxon>
        <taxon>Rhodnius</taxon>
    </lineage>
</organism>
<dbReference type="Proteomes" id="UP000015103">
    <property type="component" value="Unassembled WGS sequence"/>
</dbReference>
<dbReference type="eggNOG" id="ENOG502RU89">
    <property type="taxonomic scope" value="Eukaryota"/>
</dbReference>
<dbReference type="EMBL" id="ACPB03004016">
    <property type="status" value="NOT_ANNOTATED_CDS"/>
    <property type="molecule type" value="Genomic_DNA"/>
</dbReference>
<dbReference type="InterPro" id="IPR057251">
    <property type="entry name" value="FP_C"/>
</dbReference>
<evidence type="ECO:0000313" key="2">
    <source>
        <dbReference type="EnsemblMetazoa" id="RPRC007038-PA"/>
    </source>
</evidence>
<dbReference type="AlphaFoldDB" id="T1HSL8"/>